<reference evidence="2" key="1">
    <citation type="journal article" date="2022" name="bioRxiv">
        <title>Sequencing and chromosome-scale assembly of the giantPleurodeles waltlgenome.</title>
        <authorList>
            <person name="Brown T."/>
            <person name="Elewa A."/>
            <person name="Iarovenko S."/>
            <person name="Subramanian E."/>
            <person name="Araus A.J."/>
            <person name="Petzold A."/>
            <person name="Susuki M."/>
            <person name="Suzuki K.-i.T."/>
            <person name="Hayashi T."/>
            <person name="Toyoda A."/>
            <person name="Oliveira C."/>
            <person name="Osipova E."/>
            <person name="Leigh N.D."/>
            <person name="Simon A."/>
            <person name="Yun M.H."/>
        </authorList>
    </citation>
    <scope>NUCLEOTIDE SEQUENCE</scope>
    <source>
        <strain evidence="2">20211129_DDA</strain>
        <tissue evidence="2">Liver</tissue>
    </source>
</reference>
<evidence type="ECO:0000313" key="3">
    <source>
        <dbReference type="Proteomes" id="UP001066276"/>
    </source>
</evidence>
<comment type="caution">
    <text evidence="2">The sequence shown here is derived from an EMBL/GenBank/DDBJ whole genome shotgun (WGS) entry which is preliminary data.</text>
</comment>
<feature type="region of interest" description="Disordered" evidence="1">
    <location>
        <begin position="1"/>
        <end position="36"/>
    </location>
</feature>
<dbReference type="AlphaFoldDB" id="A0AAV7P1J4"/>
<gene>
    <name evidence="2" type="ORF">NDU88_009289</name>
</gene>
<organism evidence="2 3">
    <name type="scientific">Pleurodeles waltl</name>
    <name type="common">Iberian ribbed newt</name>
    <dbReference type="NCBI Taxonomy" id="8319"/>
    <lineage>
        <taxon>Eukaryota</taxon>
        <taxon>Metazoa</taxon>
        <taxon>Chordata</taxon>
        <taxon>Craniata</taxon>
        <taxon>Vertebrata</taxon>
        <taxon>Euteleostomi</taxon>
        <taxon>Amphibia</taxon>
        <taxon>Batrachia</taxon>
        <taxon>Caudata</taxon>
        <taxon>Salamandroidea</taxon>
        <taxon>Salamandridae</taxon>
        <taxon>Pleurodelinae</taxon>
        <taxon>Pleurodeles</taxon>
    </lineage>
</organism>
<accession>A0AAV7P1J4</accession>
<dbReference type="EMBL" id="JANPWB010000012">
    <property type="protein sequence ID" value="KAJ1121162.1"/>
    <property type="molecule type" value="Genomic_DNA"/>
</dbReference>
<evidence type="ECO:0000313" key="2">
    <source>
        <dbReference type="EMBL" id="KAJ1121162.1"/>
    </source>
</evidence>
<protein>
    <submittedName>
        <fullName evidence="2">Uncharacterized protein</fullName>
    </submittedName>
</protein>
<proteinExistence type="predicted"/>
<feature type="non-terminal residue" evidence="2">
    <location>
        <position position="54"/>
    </location>
</feature>
<dbReference type="Proteomes" id="UP001066276">
    <property type="component" value="Chromosome 8"/>
</dbReference>
<feature type="non-terminal residue" evidence="2">
    <location>
        <position position="1"/>
    </location>
</feature>
<evidence type="ECO:0000256" key="1">
    <source>
        <dbReference type="SAM" id="MobiDB-lite"/>
    </source>
</evidence>
<name>A0AAV7P1J4_PLEWA</name>
<sequence length="54" mass="5736">SHAHHPNGQHREPGVPGHGHCTQCHVGGPTSGPPMAVKKNKKILACTYLYLPGM</sequence>
<keyword evidence="3" id="KW-1185">Reference proteome</keyword>